<proteinExistence type="predicted"/>
<evidence type="ECO:0008006" key="4">
    <source>
        <dbReference type="Google" id="ProtNLM"/>
    </source>
</evidence>
<dbReference type="GO" id="GO:0005634">
    <property type="term" value="C:nucleus"/>
    <property type="evidence" value="ECO:0007669"/>
    <property type="project" value="UniProtKB-SubCell"/>
</dbReference>
<evidence type="ECO:0000313" key="2">
    <source>
        <dbReference type="EMBL" id="GBL72017.1"/>
    </source>
</evidence>
<name>A0A4Y1ZXM0_ARAVE</name>
<sequence length="157" mass="18082">MLVGDRSMGQPISEIIKEFNIHRATVSRLCRECIISGIASHHGLRSGRPRLLNGRDQRRVRRVVSVNRQATLCEITAIVNVGRTRDVSVRPVQQNLAVMAYGSRRSTLVPLLTRRHRLQRPCWAREHIGWTLDDCENVAWSDESQFQFLRADSWVRV</sequence>
<keyword evidence="3" id="KW-1185">Reference proteome</keyword>
<dbReference type="AlphaFoldDB" id="A0A4Y1ZXM0"/>
<dbReference type="Gene3D" id="3.30.420.10">
    <property type="entry name" value="Ribonuclease H-like superfamily/Ribonuclease H"/>
    <property type="match status" value="1"/>
</dbReference>
<evidence type="ECO:0000313" key="3">
    <source>
        <dbReference type="Proteomes" id="UP000499080"/>
    </source>
</evidence>
<evidence type="ECO:0000256" key="1">
    <source>
        <dbReference type="ARBA" id="ARBA00004123"/>
    </source>
</evidence>
<dbReference type="GO" id="GO:0003676">
    <property type="term" value="F:nucleic acid binding"/>
    <property type="evidence" value="ECO:0007669"/>
    <property type="project" value="InterPro"/>
</dbReference>
<comment type="caution">
    <text evidence="2">The sequence shown here is derived from an EMBL/GenBank/DDBJ whole genome shotgun (WGS) entry which is preliminary data.</text>
</comment>
<dbReference type="OrthoDB" id="6424983at2759"/>
<dbReference type="SUPFAM" id="SSF46689">
    <property type="entry name" value="Homeodomain-like"/>
    <property type="match status" value="1"/>
</dbReference>
<dbReference type="InterPro" id="IPR009057">
    <property type="entry name" value="Homeodomain-like_sf"/>
</dbReference>
<comment type="subcellular location">
    <subcellularLocation>
        <location evidence="1">Nucleus</location>
    </subcellularLocation>
</comment>
<protein>
    <recommendedName>
        <fullName evidence="4">Transposase Tc1-like domain-containing protein</fullName>
    </recommendedName>
</protein>
<accession>A0A4Y1ZXM0</accession>
<dbReference type="InterPro" id="IPR036397">
    <property type="entry name" value="RNaseH_sf"/>
</dbReference>
<reference evidence="2 3" key="1">
    <citation type="journal article" date="2019" name="Sci. Rep.">
        <title>Orb-weaving spider Araneus ventricosus genome elucidates the spidroin gene catalogue.</title>
        <authorList>
            <person name="Kono N."/>
            <person name="Nakamura H."/>
            <person name="Ohtoshi R."/>
            <person name="Moran D.A.P."/>
            <person name="Shinohara A."/>
            <person name="Yoshida Y."/>
            <person name="Fujiwara M."/>
            <person name="Mori M."/>
            <person name="Tomita M."/>
            <person name="Arakawa K."/>
        </authorList>
    </citation>
    <scope>NUCLEOTIDE SEQUENCE [LARGE SCALE GENOMIC DNA]</scope>
</reference>
<dbReference type="EMBL" id="BGPR01000001">
    <property type="protein sequence ID" value="GBL72017.1"/>
    <property type="molecule type" value="Genomic_DNA"/>
</dbReference>
<gene>
    <name evidence="2" type="ORF">AVEN_115048_1</name>
</gene>
<dbReference type="Proteomes" id="UP000499080">
    <property type="component" value="Unassembled WGS sequence"/>
</dbReference>
<organism evidence="2 3">
    <name type="scientific">Araneus ventricosus</name>
    <name type="common">Orbweaver spider</name>
    <name type="synonym">Epeira ventricosa</name>
    <dbReference type="NCBI Taxonomy" id="182803"/>
    <lineage>
        <taxon>Eukaryota</taxon>
        <taxon>Metazoa</taxon>
        <taxon>Ecdysozoa</taxon>
        <taxon>Arthropoda</taxon>
        <taxon>Chelicerata</taxon>
        <taxon>Arachnida</taxon>
        <taxon>Araneae</taxon>
        <taxon>Araneomorphae</taxon>
        <taxon>Entelegynae</taxon>
        <taxon>Araneoidea</taxon>
        <taxon>Araneidae</taxon>
        <taxon>Araneus</taxon>
    </lineage>
</organism>